<proteinExistence type="predicted"/>
<dbReference type="EMBL" id="FMUB01000002">
    <property type="protein sequence ID" value="SCX06702.1"/>
    <property type="molecule type" value="Genomic_DNA"/>
</dbReference>
<protein>
    <submittedName>
        <fullName evidence="2">Serine/threonine protein kinase</fullName>
    </submittedName>
</protein>
<gene>
    <name evidence="2" type="ORF">SAMN02799620_00913</name>
</gene>
<feature type="region of interest" description="Disordered" evidence="1">
    <location>
        <begin position="187"/>
        <end position="207"/>
    </location>
</feature>
<evidence type="ECO:0000313" key="2">
    <source>
        <dbReference type="EMBL" id="SCX06702.1"/>
    </source>
</evidence>
<evidence type="ECO:0000313" key="3">
    <source>
        <dbReference type="Proteomes" id="UP000199707"/>
    </source>
</evidence>
<dbReference type="GO" id="GO:0004674">
    <property type="term" value="F:protein serine/threonine kinase activity"/>
    <property type="evidence" value="ECO:0007669"/>
    <property type="project" value="UniProtKB-KW"/>
</dbReference>
<keyword evidence="2" id="KW-0723">Serine/threonine-protein kinase</keyword>
<keyword evidence="2" id="KW-0808">Transferase</keyword>
<dbReference type="Proteomes" id="UP000199707">
    <property type="component" value="Unassembled WGS sequence"/>
</dbReference>
<accession>A0A1G4VIE4</accession>
<dbReference type="STRING" id="1502745.SAMN02799620_00913"/>
<organism evidence="2 3">
    <name type="scientific">Mycolicibacterium fluoranthenivorans</name>
    <dbReference type="NCBI Taxonomy" id="258505"/>
    <lineage>
        <taxon>Bacteria</taxon>
        <taxon>Bacillati</taxon>
        <taxon>Actinomycetota</taxon>
        <taxon>Actinomycetes</taxon>
        <taxon>Mycobacteriales</taxon>
        <taxon>Mycobacteriaceae</taxon>
        <taxon>Mycolicibacterium</taxon>
    </lineage>
</organism>
<dbReference type="AlphaFoldDB" id="A0A1G4VIE4"/>
<reference evidence="3" key="1">
    <citation type="submission" date="2016-10" db="EMBL/GenBank/DDBJ databases">
        <authorList>
            <person name="Varghese N."/>
            <person name="Submissions S."/>
        </authorList>
    </citation>
    <scope>NUCLEOTIDE SEQUENCE [LARGE SCALE GENOMIC DNA]</scope>
    <source>
        <strain evidence="3">UNC267MFSha1.1M11</strain>
    </source>
</reference>
<keyword evidence="2" id="KW-0418">Kinase</keyword>
<evidence type="ECO:0000256" key="1">
    <source>
        <dbReference type="SAM" id="MobiDB-lite"/>
    </source>
</evidence>
<sequence length="336" mass="35466">MASCSAMALGLSKGAQRTLVKLLAAAALIATVLGGFAACLFTLGMPGKEAEVPKAGPVLNGSFKVEIGPIATPDGKPVAGTARTETWVARSTCREGGACVATVAIIDPRKPDAPASDNLVFDYVDGDWLMVREAPDKCKVGDVEVDAQGWTIIKLKARIDGSFEGEYTWATAPPLCANKRAMALAPTRGADNSTQPPDPAAEPPLKTAPGAALRGTYVYTQTYPQTGEVFPAHTYNATTFCLRTGDRCISLMTSPDTHNLFVMIYGDGHFTANFPDGDAHCTDNIGKVRQSSRDDLPLPQGPQDPLLGLVGKSYQDYTGDCPAKVELDVTLSRTGD</sequence>
<name>A0A1G4VIE4_9MYCO</name>